<keyword evidence="4 6" id="KW-0371">Homeobox</keyword>
<dbReference type="Pfam" id="PF00046">
    <property type="entry name" value="Homeodomain"/>
    <property type="match status" value="1"/>
</dbReference>
<name>A0A0V0Y5X5_TRIPS</name>
<dbReference type="PROSITE" id="PS50071">
    <property type="entry name" value="HOMEOBOX_2"/>
    <property type="match status" value="1"/>
</dbReference>
<dbReference type="GO" id="GO:0000978">
    <property type="term" value="F:RNA polymerase II cis-regulatory region sequence-specific DNA binding"/>
    <property type="evidence" value="ECO:0007669"/>
    <property type="project" value="TreeGrafter"/>
</dbReference>
<evidence type="ECO:0000256" key="1">
    <source>
        <dbReference type="ARBA" id="ARBA00004123"/>
    </source>
</evidence>
<proteinExistence type="predicted"/>
<evidence type="ECO:0000313" key="9">
    <source>
        <dbReference type="EMBL" id="KRX95426.1"/>
    </source>
</evidence>
<dbReference type="InterPro" id="IPR001356">
    <property type="entry name" value="HD"/>
</dbReference>
<feature type="DNA-binding region" description="Homeobox" evidence="6">
    <location>
        <begin position="88"/>
        <end position="147"/>
    </location>
</feature>
<gene>
    <name evidence="9" type="primary">NKX2-6</name>
    <name evidence="9" type="ORF">T4E_11409</name>
    <name evidence="10" type="ORF">T4E_1843</name>
</gene>
<dbReference type="AlphaFoldDB" id="A0A0V0Y5X5"/>
<evidence type="ECO:0000256" key="7">
    <source>
        <dbReference type="RuleBase" id="RU000682"/>
    </source>
</evidence>
<evidence type="ECO:0000313" key="11">
    <source>
        <dbReference type="Proteomes" id="UP000054815"/>
    </source>
</evidence>
<keyword evidence="5 6" id="KW-0539">Nucleus</keyword>
<dbReference type="PANTHER" id="PTHR24340">
    <property type="entry name" value="HOMEOBOX PROTEIN NKX"/>
    <property type="match status" value="1"/>
</dbReference>
<protein>
    <submittedName>
        <fullName evidence="9">Homeobox protein Nkx-2.6</fullName>
    </submittedName>
</protein>
<dbReference type="GO" id="GO:0005634">
    <property type="term" value="C:nucleus"/>
    <property type="evidence" value="ECO:0007669"/>
    <property type="project" value="UniProtKB-SubCell"/>
</dbReference>
<dbReference type="EMBL" id="JYDU01000056">
    <property type="protein sequence ID" value="KRX95426.1"/>
    <property type="molecule type" value="Genomic_DNA"/>
</dbReference>
<dbReference type="GO" id="GO:0030154">
    <property type="term" value="P:cell differentiation"/>
    <property type="evidence" value="ECO:0007669"/>
    <property type="project" value="TreeGrafter"/>
</dbReference>
<evidence type="ECO:0000259" key="8">
    <source>
        <dbReference type="PROSITE" id="PS50071"/>
    </source>
</evidence>
<dbReference type="SMART" id="SM00389">
    <property type="entry name" value="HOX"/>
    <property type="match status" value="1"/>
</dbReference>
<evidence type="ECO:0000256" key="3">
    <source>
        <dbReference type="ARBA" id="ARBA00023125"/>
    </source>
</evidence>
<dbReference type="InterPro" id="IPR020479">
    <property type="entry name" value="HD_metazoa"/>
</dbReference>
<organism evidence="9 11">
    <name type="scientific">Trichinella pseudospiralis</name>
    <name type="common">Parasitic roundworm</name>
    <dbReference type="NCBI Taxonomy" id="6337"/>
    <lineage>
        <taxon>Eukaryota</taxon>
        <taxon>Metazoa</taxon>
        <taxon>Ecdysozoa</taxon>
        <taxon>Nematoda</taxon>
        <taxon>Enoplea</taxon>
        <taxon>Dorylaimia</taxon>
        <taxon>Trichinellida</taxon>
        <taxon>Trichinellidae</taxon>
        <taxon>Trichinella</taxon>
    </lineage>
</organism>
<dbReference type="Proteomes" id="UP000054815">
    <property type="component" value="Unassembled WGS sequence"/>
</dbReference>
<dbReference type="Gene3D" id="1.10.10.60">
    <property type="entry name" value="Homeodomain-like"/>
    <property type="match status" value="1"/>
</dbReference>
<sequence length="224" mass="26538">MAISPANQQLSCIKNYPLPDQFHHASDIPKQFTLHRNFKDSQKLSKNVHFNEANFWQHCVRALRLDSYLEQQCNGRSNEISMLSHQAKRRPRVLFTQRQVQQLESRFKQQHYLTAFERDEMAKKLKLTSHQVKIWFQNRRYKFKRVRQDKTLELTVNFPKLHHSSLPLLLQPGETYETNKSPFDCRFLTSQTVSSHFLISSPLPHSFTTQCMPAQSSPFPWQHS</sequence>
<evidence type="ECO:0000256" key="6">
    <source>
        <dbReference type="PROSITE-ProRule" id="PRU00108"/>
    </source>
</evidence>
<evidence type="ECO:0000313" key="10">
    <source>
        <dbReference type="EMBL" id="KRX95463.1"/>
    </source>
</evidence>
<evidence type="ECO:0000256" key="5">
    <source>
        <dbReference type="ARBA" id="ARBA00023242"/>
    </source>
</evidence>
<comment type="subcellular location">
    <subcellularLocation>
        <location evidence="1 6 7">Nucleus</location>
    </subcellularLocation>
</comment>
<evidence type="ECO:0000256" key="4">
    <source>
        <dbReference type="ARBA" id="ARBA00023155"/>
    </source>
</evidence>
<dbReference type="CDD" id="cd00086">
    <property type="entry name" value="homeodomain"/>
    <property type="match status" value="1"/>
</dbReference>
<evidence type="ECO:0000256" key="2">
    <source>
        <dbReference type="ARBA" id="ARBA00022473"/>
    </source>
</evidence>
<dbReference type="STRING" id="6337.A0A0V0Y5X5"/>
<feature type="domain" description="Homeobox" evidence="8">
    <location>
        <begin position="86"/>
        <end position="146"/>
    </location>
</feature>
<dbReference type="EMBL" id="JYDU01000056">
    <property type="protein sequence ID" value="KRX95463.1"/>
    <property type="molecule type" value="Genomic_DNA"/>
</dbReference>
<dbReference type="PROSITE" id="PS00027">
    <property type="entry name" value="HOMEOBOX_1"/>
    <property type="match status" value="1"/>
</dbReference>
<dbReference type="GO" id="GO:0000981">
    <property type="term" value="F:DNA-binding transcription factor activity, RNA polymerase II-specific"/>
    <property type="evidence" value="ECO:0007669"/>
    <property type="project" value="InterPro"/>
</dbReference>
<dbReference type="PRINTS" id="PR00024">
    <property type="entry name" value="HOMEOBOX"/>
</dbReference>
<dbReference type="InterPro" id="IPR017970">
    <property type="entry name" value="Homeobox_CS"/>
</dbReference>
<comment type="caution">
    <text evidence="9">The sequence shown here is derived from an EMBL/GenBank/DDBJ whole genome shotgun (WGS) entry which is preliminary data.</text>
</comment>
<dbReference type="PANTHER" id="PTHR24340:SF41">
    <property type="entry name" value="MUSCLE-SPECIFIC HOMEOBOX PROTEIN TINMAN-RELATED"/>
    <property type="match status" value="1"/>
</dbReference>
<dbReference type="InterPro" id="IPR009057">
    <property type="entry name" value="Homeodomain-like_sf"/>
</dbReference>
<keyword evidence="3 6" id="KW-0238">DNA-binding</keyword>
<reference evidence="9 11" key="1">
    <citation type="submission" date="2015-01" db="EMBL/GenBank/DDBJ databases">
        <title>Evolution of Trichinella species and genotypes.</title>
        <authorList>
            <person name="Korhonen P.K."/>
            <person name="Edoardo P."/>
            <person name="Giuseppe L.R."/>
            <person name="Gasser R.B."/>
        </authorList>
    </citation>
    <scope>NUCLEOTIDE SEQUENCE [LARGE SCALE GENOMIC DNA]</scope>
    <source>
        <strain evidence="9">ISS141</strain>
    </source>
</reference>
<dbReference type="InterPro" id="IPR050394">
    <property type="entry name" value="Homeobox_NK-like"/>
</dbReference>
<dbReference type="SUPFAM" id="SSF46689">
    <property type="entry name" value="Homeodomain-like"/>
    <property type="match status" value="1"/>
</dbReference>
<keyword evidence="2" id="KW-0217">Developmental protein</keyword>
<accession>A0A0V0Y5X5</accession>